<dbReference type="HOGENOM" id="CLU_000288_57_28_1"/>
<evidence type="ECO:0000313" key="3">
    <source>
        <dbReference type="EnsemblPlants" id="KEH31043"/>
    </source>
</evidence>
<dbReference type="Pfam" id="PF00400">
    <property type="entry name" value="WD40"/>
    <property type="match status" value="4"/>
</dbReference>
<dbReference type="Gene3D" id="2.130.10.10">
    <property type="entry name" value="YVTN repeat-like/Quinoprotein amine dehydrogenase"/>
    <property type="match status" value="2"/>
</dbReference>
<evidence type="ECO:0000313" key="2">
    <source>
        <dbReference type="EMBL" id="KEH31043.1"/>
    </source>
</evidence>
<dbReference type="PANTHER" id="PTHR44376">
    <property type="entry name" value="TRANSCRIPTIONAL REGULATOR OF FILAMENTOUS GROWTH FLO8"/>
    <property type="match status" value="1"/>
</dbReference>
<organism evidence="2 4">
    <name type="scientific">Medicago truncatula</name>
    <name type="common">Barrel medic</name>
    <name type="synonym">Medicago tribuloides</name>
    <dbReference type="NCBI Taxonomy" id="3880"/>
    <lineage>
        <taxon>Eukaryota</taxon>
        <taxon>Viridiplantae</taxon>
        <taxon>Streptophyta</taxon>
        <taxon>Embryophyta</taxon>
        <taxon>Tracheophyta</taxon>
        <taxon>Spermatophyta</taxon>
        <taxon>Magnoliopsida</taxon>
        <taxon>eudicotyledons</taxon>
        <taxon>Gunneridae</taxon>
        <taxon>Pentapetalae</taxon>
        <taxon>rosids</taxon>
        <taxon>fabids</taxon>
        <taxon>Fabales</taxon>
        <taxon>Fabaceae</taxon>
        <taxon>Papilionoideae</taxon>
        <taxon>50 kb inversion clade</taxon>
        <taxon>NPAAA clade</taxon>
        <taxon>Hologalegina</taxon>
        <taxon>IRL clade</taxon>
        <taxon>Trifolieae</taxon>
        <taxon>Medicago</taxon>
    </lineage>
</organism>
<keyword evidence="1" id="KW-0853">WD repeat</keyword>
<reference evidence="2 4" key="2">
    <citation type="journal article" date="2014" name="BMC Genomics">
        <title>An improved genome release (version Mt4.0) for the model legume Medicago truncatula.</title>
        <authorList>
            <person name="Tang H."/>
            <person name="Krishnakumar V."/>
            <person name="Bidwell S."/>
            <person name="Rosen B."/>
            <person name="Chan A."/>
            <person name="Zhou S."/>
            <person name="Gentzbittel L."/>
            <person name="Childs K.L."/>
            <person name="Yandell M."/>
            <person name="Gundlach H."/>
            <person name="Mayer K.F."/>
            <person name="Schwartz D.C."/>
            <person name="Town C.D."/>
        </authorList>
    </citation>
    <scope>GENOME REANNOTATION</scope>
    <source>
        <strain evidence="2">A17</strain>
        <strain evidence="3 4">cv. Jemalong A17</strain>
    </source>
</reference>
<feature type="repeat" description="WD" evidence="1">
    <location>
        <begin position="243"/>
        <end position="274"/>
    </location>
</feature>
<dbReference type="InterPro" id="IPR001680">
    <property type="entry name" value="WD40_rpt"/>
</dbReference>
<feature type="repeat" description="WD" evidence="1">
    <location>
        <begin position="286"/>
        <end position="320"/>
    </location>
</feature>
<dbReference type="EMBL" id="CM001220">
    <property type="protein sequence ID" value="KEH31043.1"/>
    <property type="molecule type" value="Genomic_DNA"/>
</dbReference>
<evidence type="ECO:0000313" key="4">
    <source>
        <dbReference type="Proteomes" id="UP000002051"/>
    </source>
</evidence>
<dbReference type="Proteomes" id="UP000002051">
    <property type="component" value="Chromosome 4"/>
</dbReference>
<dbReference type="InterPro" id="IPR044716">
    <property type="entry name" value="LEUNIG-like"/>
</dbReference>
<protein>
    <submittedName>
        <fullName evidence="2">WD domain, G-beta repeat protein</fullName>
    </submittedName>
</protein>
<dbReference type="PANTHER" id="PTHR44376:SF8">
    <property type="entry name" value="TRANSCRIPTIONAL COREPRESSOR LEUNIG-LIKE"/>
    <property type="match status" value="1"/>
</dbReference>
<dbReference type="InterPro" id="IPR006594">
    <property type="entry name" value="LisH"/>
</dbReference>
<dbReference type="AlphaFoldDB" id="A0A072UPR8"/>
<dbReference type="InterPro" id="IPR015943">
    <property type="entry name" value="WD40/YVTN_repeat-like_dom_sf"/>
</dbReference>
<dbReference type="SUPFAM" id="SSF50978">
    <property type="entry name" value="WD40 repeat-like"/>
    <property type="match status" value="1"/>
</dbReference>
<sequence length="481" mass="53630">MGCETERDWQRYVAINGGGLTCELMQRKQPHCDATDRVHGCYLCAEAACASLIGFIPVQRIGPHKYLVQGSTVLPVSLARSTFSSSINLLLHLSAISFNMNQKNPKEELFQIFLHDYLKKKGFLETAQIFQNEAQVNNGQTLAEFDQEPRGFLYYIWTRFYDSKLQMSGTSSQSQAQNVGPIMENTPQIIPDGYAIQHLESFQSGQKLLSCDFSSDGKIVASGGLGKQPFICYMETGNSFTTSETHLDAILEVRFRSGSPIFATSSADRTVKLWHAKRTRVKLLELAGHNGIVSSLDFHPLREILCSSDTCDAIKVWDLEQCVTINNFTEGGRQVRFQPGSGTFLAVANQNVITIFNTQDLSVFHKFQGHVKEIKSICWDATGNMIASVSEDDVRVLSVFMKESIYEYPSNGKRFQSVIFHPRYPNVLVIGCFQCLELLILENGQTHSSTHASDLSITGLAVAQNETITSASDDSVVKIWR</sequence>
<dbReference type="PROSITE" id="PS50896">
    <property type="entry name" value="LISH"/>
    <property type="match status" value="1"/>
</dbReference>
<proteinExistence type="predicted"/>
<keyword evidence="4" id="KW-1185">Reference proteome</keyword>
<dbReference type="EnsemblPlants" id="KEH31043">
    <property type="protein sequence ID" value="KEH31043"/>
    <property type="gene ID" value="MTR_4g088660"/>
</dbReference>
<dbReference type="SMART" id="SM00320">
    <property type="entry name" value="WD40"/>
    <property type="match status" value="6"/>
</dbReference>
<reference evidence="2 4" key="1">
    <citation type="journal article" date="2011" name="Nature">
        <title>The Medicago genome provides insight into the evolution of rhizobial symbioses.</title>
        <authorList>
            <person name="Young N.D."/>
            <person name="Debelle F."/>
            <person name="Oldroyd G.E."/>
            <person name="Geurts R."/>
            <person name="Cannon S.B."/>
            <person name="Udvardi M.K."/>
            <person name="Benedito V.A."/>
            <person name="Mayer K.F."/>
            <person name="Gouzy J."/>
            <person name="Schoof H."/>
            <person name="Van de Peer Y."/>
            <person name="Proost S."/>
            <person name="Cook D.R."/>
            <person name="Meyers B.C."/>
            <person name="Spannagl M."/>
            <person name="Cheung F."/>
            <person name="De Mita S."/>
            <person name="Krishnakumar V."/>
            <person name="Gundlach H."/>
            <person name="Zhou S."/>
            <person name="Mudge J."/>
            <person name="Bharti A.K."/>
            <person name="Murray J.D."/>
            <person name="Naoumkina M.A."/>
            <person name="Rosen B."/>
            <person name="Silverstein K.A."/>
            <person name="Tang H."/>
            <person name="Rombauts S."/>
            <person name="Zhao P.X."/>
            <person name="Zhou P."/>
            <person name="Barbe V."/>
            <person name="Bardou P."/>
            <person name="Bechner M."/>
            <person name="Bellec A."/>
            <person name="Berger A."/>
            <person name="Berges H."/>
            <person name="Bidwell S."/>
            <person name="Bisseling T."/>
            <person name="Choisne N."/>
            <person name="Couloux A."/>
            <person name="Denny R."/>
            <person name="Deshpande S."/>
            <person name="Dai X."/>
            <person name="Doyle J.J."/>
            <person name="Dudez A.M."/>
            <person name="Farmer A.D."/>
            <person name="Fouteau S."/>
            <person name="Franken C."/>
            <person name="Gibelin C."/>
            <person name="Gish J."/>
            <person name="Goldstein S."/>
            <person name="Gonzalez A.J."/>
            <person name="Green P.J."/>
            <person name="Hallab A."/>
            <person name="Hartog M."/>
            <person name="Hua A."/>
            <person name="Humphray S.J."/>
            <person name="Jeong D.H."/>
            <person name="Jing Y."/>
            <person name="Jocker A."/>
            <person name="Kenton S.M."/>
            <person name="Kim D.J."/>
            <person name="Klee K."/>
            <person name="Lai H."/>
            <person name="Lang C."/>
            <person name="Lin S."/>
            <person name="Macmil S.L."/>
            <person name="Magdelenat G."/>
            <person name="Matthews L."/>
            <person name="McCorrison J."/>
            <person name="Monaghan E.L."/>
            <person name="Mun J.H."/>
            <person name="Najar F.Z."/>
            <person name="Nicholson C."/>
            <person name="Noirot C."/>
            <person name="O'Bleness M."/>
            <person name="Paule C.R."/>
            <person name="Poulain J."/>
            <person name="Prion F."/>
            <person name="Qin B."/>
            <person name="Qu C."/>
            <person name="Retzel E.F."/>
            <person name="Riddle C."/>
            <person name="Sallet E."/>
            <person name="Samain S."/>
            <person name="Samson N."/>
            <person name="Sanders I."/>
            <person name="Saurat O."/>
            <person name="Scarpelli C."/>
            <person name="Schiex T."/>
            <person name="Segurens B."/>
            <person name="Severin A.J."/>
            <person name="Sherrier D.J."/>
            <person name="Shi R."/>
            <person name="Sims S."/>
            <person name="Singer S.R."/>
            <person name="Sinharoy S."/>
            <person name="Sterck L."/>
            <person name="Viollet A."/>
            <person name="Wang B.B."/>
            <person name="Wang K."/>
            <person name="Wang M."/>
            <person name="Wang X."/>
            <person name="Warfsmann J."/>
            <person name="Weissenbach J."/>
            <person name="White D.D."/>
            <person name="White J.D."/>
            <person name="Wiley G.B."/>
            <person name="Wincker P."/>
            <person name="Xing Y."/>
            <person name="Yang L."/>
            <person name="Yao Z."/>
            <person name="Ying F."/>
            <person name="Zhai J."/>
            <person name="Zhou L."/>
            <person name="Zuber A."/>
            <person name="Denarie J."/>
            <person name="Dixon R.A."/>
            <person name="May G.D."/>
            <person name="Schwartz D.C."/>
            <person name="Rogers J."/>
            <person name="Quetier F."/>
            <person name="Town C.D."/>
            <person name="Roe B.A."/>
        </authorList>
    </citation>
    <scope>NUCLEOTIDE SEQUENCE [LARGE SCALE GENOMIC DNA]</scope>
    <source>
        <strain evidence="2">A17</strain>
        <strain evidence="3 4">cv. Jemalong A17</strain>
    </source>
</reference>
<evidence type="ECO:0000256" key="1">
    <source>
        <dbReference type="PROSITE-ProRule" id="PRU00221"/>
    </source>
</evidence>
<dbReference type="STRING" id="3880.A0A072UPR8"/>
<accession>A0A072UPR8</accession>
<dbReference type="PROSITE" id="PS50082">
    <property type="entry name" value="WD_REPEATS_2"/>
    <property type="match status" value="3"/>
</dbReference>
<dbReference type="PROSITE" id="PS50294">
    <property type="entry name" value="WD_REPEATS_REGION"/>
    <property type="match status" value="3"/>
</dbReference>
<gene>
    <name evidence="2" type="ordered locus">MTR_4g088660</name>
</gene>
<dbReference type="GO" id="GO:0003714">
    <property type="term" value="F:transcription corepressor activity"/>
    <property type="evidence" value="ECO:0007669"/>
    <property type="project" value="InterPro"/>
</dbReference>
<name>A0A072UPR8_MEDTR</name>
<reference evidence="3" key="3">
    <citation type="submission" date="2015-04" db="UniProtKB">
        <authorList>
            <consortium name="EnsemblPlants"/>
        </authorList>
    </citation>
    <scope>IDENTIFICATION</scope>
    <source>
        <strain evidence="3">cv. Jemalong A17</strain>
    </source>
</reference>
<dbReference type="InterPro" id="IPR036322">
    <property type="entry name" value="WD40_repeat_dom_sf"/>
</dbReference>
<feature type="repeat" description="WD" evidence="1">
    <location>
        <begin position="468"/>
        <end position="481"/>
    </location>
</feature>